<sequence length="866" mass="91981">MPYLKAAVSKEFGQVLKDFPPKKNKAAPRLVNRRYDMHPSAKSRISKSLKFRSPHGWHKVDIVTQETPWCRDCSWYGHDTGASDCPKASRPQGRSYSEVEGGGSSTSAAGGLPPEGGRPRGAAAGGPSAPAGGGLPPVGGPPPGGPQPLGNNPGGSSASAAGVPPPVGGRPPGAAGGPPAPAGGGLPPMGGPPPGGSSPGGPLPGGHQPVGNNPALQEHGSSVSVAGGLPPVGGPPPGGETTGGMNPRQQSGGNLSHEPAPLPSPAATLSPTIGEGLPPPVSPLPTASSVPLGMPLPAVRDGHLLPTSPHPTTTEGGIQLQLRQQAQGMTVPRVGPGRLTEQQQLGGDDGYKEAPPPTKEITGEEVLILQQRDPYQSQRKKVTTGGLRQQQPGPYDRPSQDRRTLADASQARSVSWADMTDTATQPEGLQPTDLRSAAPLSQQPTTLQEELHLQHRQQLQPTEIRQPLRSQVYPGSITEAIAAGKPWVVVPLVFTAVDGLMQLLTTVSAVAALTIPHFELHEDPSPQVVLREVVGSRGGVAILFSRNFPFSVTDYDMDFAGKWVWVRFTTVLSDIIHPSQTRFIPGRQILHNVMMAEEIVELVLSGEDQYAIVLLDLEKAYDRVGWEFLQATLTAFGFGPRFKAGNISTQKKIPIARAGKEPLMQTRDEPEGSGWALRPDEEDIWEKVVPPRGIEKVLPEPGLDRYMEVDKEGGDGSGKGEGGRGNGDEDLGEDGEDQMDEDILRGREKRKRKEEEESQGDSEAEDTRKGGKTDEADREDEKENESEEEEKCQIQKWEDSFSLSDESDGEEEGEEEEEGAKIGLTALAGIPPPCMITLLLVRKPQPRESLATDLCSPPAHKRLSGS</sequence>
<protein>
    <submittedName>
        <fullName evidence="2">Uncharacterized protein</fullName>
    </submittedName>
</protein>
<evidence type="ECO:0000313" key="2">
    <source>
        <dbReference type="EMBL" id="GBG78290.1"/>
    </source>
</evidence>
<organism evidence="2 3">
    <name type="scientific">Chara braunii</name>
    <name type="common">Braun's stonewort</name>
    <dbReference type="NCBI Taxonomy" id="69332"/>
    <lineage>
        <taxon>Eukaryota</taxon>
        <taxon>Viridiplantae</taxon>
        <taxon>Streptophyta</taxon>
        <taxon>Charophyceae</taxon>
        <taxon>Charales</taxon>
        <taxon>Characeae</taxon>
        <taxon>Chara</taxon>
    </lineage>
</organism>
<evidence type="ECO:0000256" key="1">
    <source>
        <dbReference type="SAM" id="MobiDB-lite"/>
    </source>
</evidence>
<proteinExistence type="predicted"/>
<feature type="compositionally biased region" description="Low complexity" evidence="1">
    <location>
        <begin position="120"/>
        <end position="130"/>
    </location>
</feature>
<dbReference type="OMA" id="MQTRDEP"/>
<feature type="region of interest" description="Disordered" evidence="1">
    <location>
        <begin position="81"/>
        <end position="417"/>
    </location>
</feature>
<feature type="compositionally biased region" description="Gly residues" evidence="1">
    <location>
        <begin position="715"/>
        <end position="725"/>
    </location>
</feature>
<dbReference type="Proteomes" id="UP000265515">
    <property type="component" value="Unassembled WGS sequence"/>
</dbReference>
<keyword evidence="3" id="KW-1185">Reference proteome</keyword>
<evidence type="ECO:0000313" key="3">
    <source>
        <dbReference type="Proteomes" id="UP000265515"/>
    </source>
</evidence>
<comment type="caution">
    <text evidence="2">The sequence shown here is derived from an EMBL/GenBank/DDBJ whole genome shotgun (WGS) entry which is preliminary data.</text>
</comment>
<feature type="compositionally biased region" description="Acidic residues" evidence="1">
    <location>
        <begin position="805"/>
        <end position="818"/>
    </location>
</feature>
<feature type="compositionally biased region" description="Low complexity" evidence="1">
    <location>
        <begin position="93"/>
        <end position="112"/>
    </location>
</feature>
<dbReference type="PANTHER" id="PTHR19446">
    <property type="entry name" value="REVERSE TRANSCRIPTASES"/>
    <property type="match status" value="1"/>
</dbReference>
<feature type="region of interest" description="Disordered" evidence="1">
    <location>
        <begin position="657"/>
        <end position="679"/>
    </location>
</feature>
<accession>A0A388L7K2</accession>
<feature type="compositionally biased region" description="Basic and acidic residues" evidence="1">
    <location>
        <begin position="695"/>
        <end position="714"/>
    </location>
</feature>
<feature type="region of interest" description="Disordered" evidence="1">
    <location>
        <begin position="695"/>
        <end position="822"/>
    </location>
</feature>
<gene>
    <name evidence="2" type="ORF">CBR_g26320</name>
</gene>
<feature type="compositionally biased region" description="Acidic residues" evidence="1">
    <location>
        <begin position="728"/>
        <end position="741"/>
    </location>
</feature>
<feature type="compositionally biased region" description="Basic and acidic residues" evidence="1">
    <location>
        <begin position="765"/>
        <end position="781"/>
    </location>
</feature>
<feature type="compositionally biased region" description="Gly residues" evidence="1">
    <location>
        <begin position="170"/>
        <end position="188"/>
    </location>
</feature>
<dbReference type="AlphaFoldDB" id="A0A388L7K2"/>
<feature type="compositionally biased region" description="Low complexity" evidence="1">
    <location>
        <begin position="148"/>
        <end position="162"/>
    </location>
</feature>
<dbReference type="OrthoDB" id="1305064at2759"/>
<feature type="compositionally biased region" description="Low complexity" evidence="1">
    <location>
        <begin position="304"/>
        <end position="314"/>
    </location>
</feature>
<name>A0A388L7K2_CHABU</name>
<dbReference type="STRING" id="69332.A0A388L7K2"/>
<reference evidence="2 3" key="1">
    <citation type="journal article" date="2018" name="Cell">
        <title>The Chara Genome: Secondary Complexity and Implications for Plant Terrestrialization.</title>
        <authorList>
            <person name="Nishiyama T."/>
            <person name="Sakayama H."/>
            <person name="Vries J.D."/>
            <person name="Buschmann H."/>
            <person name="Saint-Marcoux D."/>
            <person name="Ullrich K.K."/>
            <person name="Haas F.B."/>
            <person name="Vanderstraeten L."/>
            <person name="Becker D."/>
            <person name="Lang D."/>
            <person name="Vosolsobe S."/>
            <person name="Rombauts S."/>
            <person name="Wilhelmsson P.K.I."/>
            <person name="Janitza P."/>
            <person name="Kern R."/>
            <person name="Heyl A."/>
            <person name="Rumpler F."/>
            <person name="Villalobos L.I.A.C."/>
            <person name="Clay J.M."/>
            <person name="Skokan R."/>
            <person name="Toyoda A."/>
            <person name="Suzuki Y."/>
            <person name="Kagoshima H."/>
            <person name="Schijlen E."/>
            <person name="Tajeshwar N."/>
            <person name="Catarino B."/>
            <person name="Hetherington A.J."/>
            <person name="Saltykova A."/>
            <person name="Bonnot C."/>
            <person name="Breuninger H."/>
            <person name="Symeonidi A."/>
            <person name="Radhakrishnan G.V."/>
            <person name="Van Nieuwerburgh F."/>
            <person name="Deforce D."/>
            <person name="Chang C."/>
            <person name="Karol K.G."/>
            <person name="Hedrich R."/>
            <person name="Ulvskov P."/>
            <person name="Glockner G."/>
            <person name="Delwiche C.F."/>
            <person name="Petrasek J."/>
            <person name="Van de Peer Y."/>
            <person name="Friml J."/>
            <person name="Beilby M."/>
            <person name="Dolan L."/>
            <person name="Kohara Y."/>
            <person name="Sugano S."/>
            <person name="Fujiyama A."/>
            <person name="Delaux P.-M."/>
            <person name="Quint M."/>
            <person name="TheiBen G."/>
            <person name="Hagemann M."/>
            <person name="Harholt J."/>
            <person name="Dunand C."/>
            <person name="Zachgo S."/>
            <person name="Langdale J."/>
            <person name="Maumus F."/>
            <person name="Straeten D.V.D."/>
            <person name="Gould S.B."/>
            <person name="Rensing S.A."/>
        </authorList>
    </citation>
    <scope>NUCLEOTIDE SEQUENCE [LARGE SCALE GENOMIC DNA]</scope>
    <source>
        <strain evidence="2 3">S276</strain>
    </source>
</reference>
<dbReference type="Gramene" id="GBG78290">
    <property type="protein sequence ID" value="GBG78290"/>
    <property type="gene ID" value="CBR_g26320"/>
</dbReference>
<dbReference type="EMBL" id="BFEA01000291">
    <property type="protein sequence ID" value="GBG78290.1"/>
    <property type="molecule type" value="Genomic_DNA"/>
</dbReference>
<feature type="compositionally biased region" description="Low complexity" evidence="1">
    <location>
        <begin position="220"/>
        <end position="229"/>
    </location>
</feature>